<evidence type="ECO:0000313" key="3">
    <source>
        <dbReference type="Proteomes" id="UP001417504"/>
    </source>
</evidence>
<reference evidence="2 3" key="1">
    <citation type="submission" date="2024-01" db="EMBL/GenBank/DDBJ databases">
        <title>Genome assemblies of Stephania.</title>
        <authorList>
            <person name="Yang L."/>
        </authorList>
    </citation>
    <scope>NUCLEOTIDE SEQUENCE [LARGE SCALE GENOMIC DNA]</scope>
    <source>
        <strain evidence="2">QJT</strain>
        <tissue evidence="2">Leaf</tissue>
    </source>
</reference>
<dbReference type="Proteomes" id="UP001417504">
    <property type="component" value="Unassembled WGS sequence"/>
</dbReference>
<gene>
    <name evidence="2" type="ORF">Sjap_020201</name>
</gene>
<keyword evidence="3" id="KW-1185">Reference proteome</keyword>
<accession>A0AAP0F5R8</accession>
<protein>
    <submittedName>
        <fullName evidence="2">Uncharacterized protein</fullName>
    </submittedName>
</protein>
<evidence type="ECO:0000256" key="1">
    <source>
        <dbReference type="SAM" id="MobiDB-lite"/>
    </source>
</evidence>
<organism evidence="2 3">
    <name type="scientific">Stephania japonica</name>
    <dbReference type="NCBI Taxonomy" id="461633"/>
    <lineage>
        <taxon>Eukaryota</taxon>
        <taxon>Viridiplantae</taxon>
        <taxon>Streptophyta</taxon>
        <taxon>Embryophyta</taxon>
        <taxon>Tracheophyta</taxon>
        <taxon>Spermatophyta</taxon>
        <taxon>Magnoliopsida</taxon>
        <taxon>Ranunculales</taxon>
        <taxon>Menispermaceae</taxon>
        <taxon>Menispermoideae</taxon>
        <taxon>Cissampelideae</taxon>
        <taxon>Stephania</taxon>
    </lineage>
</organism>
<name>A0AAP0F5R8_9MAGN</name>
<dbReference type="AlphaFoldDB" id="A0AAP0F5R8"/>
<sequence>MFDSSPFGARFILVQLLPVQKQSCVTFELRHGWDPVMVLALEPETTIAAALRRVQCVTLGTSDGWIILGLSTPKKDQHKLIQQIIAIHHSGALGRRTKDACEAAVAGGGASEPTTLHHRRSDHDDGSGAARRIHDVPQQARPFFLILRQAYVGIKDSSESGIPYTCKSRCDCECYLLQLNWGSP</sequence>
<dbReference type="EMBL" id="JBBNAE010000008">
    <property type="protein sequence ID" value="KAK9102947.1"/>
    <property type="molecule type" value="Genomic_DNA"/>
</dbReference>
<evidence type="ECO:0000313" key="2">
    <source>
        <dbReference type="EMBL" id="KAK9102947.1"/>
    </source>
</evidence>
<proteinExistence type="predicted"/>
<comment type="caution">
    <text evidence="2">The sequence shown here is derived from an EMBL/GenBank/DDBJ whole genome shotgun (WGS) entry which is preliminary data.</text>
</comment>
<feature type="region of interest" description="Disordered" evidence="1">
    <location>
        <begin position="107"/>
        <end position="130"/>
    </location>
</feature>